<dbReference type="Gene3D" id="1.10.357.10">
    <property type="entry name" value="Tetracycline Repressor, domain 2"/>
    <property type="match status" value="1"/>
</dbReference>
<keyword evidence="1" id="KW-0805">Transcription regulation</keyword>
<evidence type="ECO:0000259" key="6">
    <source>
        <dbReference type="PROSITE" id="PS50977"/>
    </source>
</evidence>
<accession>A0A2I2KJ31</accession>
<keyword evidence="8" id="KW-1185">Reference proteome</keyword>
<evidence type="ECO:0000313" key="7">
    <source>
        <dbReference type="EMBL" id="SNQ45671.1"/>
    </source>
</evidence>
<dbReference type="Gene3D" id="1.10.10.60">
    <property type="entry name" value="Homeodomain-like"/>
    <property type="match status" value="1"/>
</dbReference>
<proteinExistence type="predicted"/>
<dbReference type="PRINTS" id="PR00455">
    <property type="entry name" value="HTHTETR"/>
</dbReference>
<dbReference type="InterPro" id="IPR009057">
    <property type="entry name" value="Homeodomain-like_sf"/>
</dbReference>
<evidence type="ECO:0000313" key="8">
    <source>
        <dbReference type="Proteomes" id="UP000234331"/>
    </source>
</evidence>
<gene>
    <name evidence="7" type="ORF">FRACA_1070014</name>
</gene>
<dbReference type="Pfam" id="PF17754">
    <property type="entry name" value="TetR_C_14"/>
    <property type="match status" value="1"/>
</dbReference>
<evidence type="ECO:0000256" key="2">
    <source>
        <dbReference type="ARBA" id="ARBA00023125"/>
    </source>
</evidence>
<protein>
    <submittedName>
        <fullName evidence="7">Transcriptional regulator, TetR family</fullName>
    </submittedName>
</protein>
<dbReference type="SUPFAM" id="SSF46689">
    <property type="entry name" value="Homeodomain-like"/>
    <property type="match status" value="1"/>
</dbReference>
<evidence type="ECO:0000256" key="3">
    <source>
        <dbReference type="ARBA" id="ARBA00023163"/>
    </source>
</evidence>
<feature type="domain" description="HTH tetR-type" evidence="6">
    <location>
        <begin position="46"/>
        <end position="106"/>
    </location>
</feature>
<dbReference type="InterPro" id="IPR050109">
    <property type="entry name" value="HTH-type_TetR-like_transc_reg"/>
</dbReference>
<evidence type="ECO:0000256" key="4">
    <source>
        <dbReference type="PROSITE-ProRule" id="PRU00335"/>
    </source>
</evidence>
<dbReference type="Pfam" id="PF00440">
    <property type="entry name" value="TetR_N"/>
    <property type="match status" value="1"/>
</dbReference>
<dbReference type="InterPro" id="IPR001647">
    <property type="entry name" value="HTH_TetR"/>
</dbReference>
<dbReference type="AlphaFoldDB" id="A0A2I2KJ31"/>
<keyword evidence="2 4" id="KW-0238">DNA-binding</keyword>
<name>A0A2I2KJ31_9ACTN</name>
<dbReference type="InterPro" id="IPR041347">
    <property type="entry name" value="MftR_C"/>
</dbReference>
<sequence>MTITWAERYDRRVGDPAEHGAATDAPTGQAMGTNPGELSRAERRRARIRASIADAALQLFMSRGYDATTVEDVAAAVDMSPRTVFRYFPFKEDMLREAVHFELAVLVEAMRARPAEEHPADALGRAMVDMWRNLDNDPEVVRSLLLLITELPRVRGVLVEASRTSERALAEVLATRLGRAPTDLSTRVATACALAAINVVVDAWASMPPGSDLVPLVDEAMAALRAGPLRVCSAGA</sequence>
<dbReference type="GO" id="GO:0000976">
    <property type="term" value="F:transcription cis-regulatory region binding"/>
    <property type="evidence" value="ECO:0007669"/>
    <property type="project" value="TreeGrafter"/>
</dbReference>
<feature type="region of interest" description="Disordered" evidence="5">
    <location>
        <begin position="14"/>
        <end position="42"/>
    </location>
</feature>
<dbReference type="PANTHER" id="PTHR30055:SF238">
    <property type="entry name" value="MYCOFACTOCIN BIOSYNTHESIS TRANSCRIPTIONAL REGULATOR MFTR-RELATED"/>
    <property type="match status" value="1"/>
</dbReference>
<evidence type="ECO:0000256" key="1">
    <source>
        <dbReference type="ARBA" id="ARBA00023015"/>
    </source>
</evidence>
<dbReference type="PANTHER" id="PTHR30055">
    <property type="entry name" value="HTH-TYPE TRANSCRIPTIONAL REGULATOR RUTR"/>
    <property type="match status" value="1"/>
</dbReference>
<organism evidence="7 8">
    <name type="scientific">Frankia canadensis</name>
    <dbReference type="NCBI Taxonomy" id="1836972"/>
    <lineage>
        <taxon>Bacteria</taxon>
        <taxon>Bacillati</taxon>
        <taxon>Actinomycetota</taxon>
        <taxon>Actinomycetes</taxon>
        <taxon>Frankiales</taxon>
        <taxon>Frankiaceae</taxon>
        <taxon>Frankia</taxon>
    </lineage>
</organism>
<keyword evidence="3" id="KW-0804">Transcription</keyword>
<dbReference type="Proteomes" id="UP000234331">
    <property type="component" value="Unassembled WGS sequence"/>
</dbReference>
<dbReference type="GO" id="GO:0003700">
    <property type="term" value="F:DNA-binding transcription factor activity"/>
    <property type="evidence" value="ECO:0007669"/>
    <property type="project" value="TreeGrafter"/>
</dbReference>
<dbReference type="PROSITE" id="PS50977">
    <property type="entry name" value="HTH_TETR_2"/>
    <property type="match status" value="1"/>
</dbReference>
<feature type="DNA-binding region" description="H-T-H motif" evidence="4">
    <location>
        <begin position="69"/>
        <end position="88"/>
    </location>
</feature>
<reference evidence="7 8" key="1">
    <citation type="submission" date="2017-06" db="EMBL/GenBank/DDBJ databases">
        <authorList>
            <person name="Kim H.J."/>
            <person name="Triplett B.A."/>
        </authorList>
    </citation>
    <scope>NUCLEOTIDE SEQUENCE [LARGE SCALE GENOMIC DNA]</scope>
    <source>
        <strain evidence="7">FRACA_ARgP5</strain>
    </source>
</reference>
<evidence type="ECO:0000256" key="5">
    <source>
        <dbReference type="SAM" id="MobiDB-lite"/>
    </source>
</evidence>
<dbReference type="EMBL" id="FZMO01000010">
    <property type="protein sequence ID" value="SNQ45671.1"/>
    <property type="molecule type" value="Genomic_DNA"/>
</dbReference>